<organism evidence="1">
    <name type="scientific">Anguilla anguilla</name>
    <name type="common">European freshwater eel</name>
    <name type="synonym">Muraena anguilla</name>
    <dbReference type="NCBI Taxonomy" id="7936"/>
    <lineage>
        <taxon>Eukaryota</taxon>
        <taxon>Metazoa</taxon>
        <taxon>Chordata</taxon>
        <taxon>Craniata</taxon>
        <taxon>Vertebrata</taxon>
        <taxon>Euteleostomi</taxon>
        <taxon>Actinopterygii</taxon>
        <taxon>Neopterygii</taxon>
        <taxon>Teleostei</taxon>
        <taxon>Anguilliformes</taxon>
        <taxon>Anguillidae</taxon>
        <taxon>Anguilla</taxon>
    </lineage>
</organism>
<sequence length="60" mass="7154">MCNELRAHVMRLVREAVTIIAQASLPSSYHTKLVPPEFILFRLKDLEFWWPVRRVGCWEL</sequence>
<protein>
    <submittedName>
        <fullName evidence="1">Uncharacterized protein</fullName>
    </submittedName>
</protein>
<evidence type="ECO:0000313" key="1">
    <source>
        <dbReference type="EMBL" id="JAH73875.1"/>
    </source>
</evidence>
<reference evidence="1" key="2">
    <citation type="journal article" date="2015" name="Fish Shellfish Immunol.">
        <title>Early steps in the European eel (Anguilla anguilla)-Vibrio vulnificus interaction in the gills: Role of the RtxA13 toxin.</title>
        <authorList>
            <person name="Callol A."/>
            <person name="Pajuelo D."/>
            <person name="Ebbesson L."/>
            <person name="Teles M."/>
            <person name="MacKenzie S."/>
            <person name="Amaro C."/>
        </authorList>
    </citation>
    <scope>NUCLEOTIDE SEQUENCE</scope>
</reference>
<reference evidence="1" key="1">
    <citation type="submission" date="2014-11" db="EMBL/GenBank/DDBJ databases">
        <authorList>
            <person name="Amaro Gonzalez C."/>
        </authorList>
    </citation>
    <scope>NUCLEOTIDE SEQUENCE</scope>
</reference>
<name>A0A0E9V8V0_ANGAN</name>
<accession>A0A0E9V8V0</accession>
<dbReference type="EMBL" id="GBXM01034702">
    <property type="protein sequence ID" value="JAH73875.1"/>
    <property type="molecule type" value="Transcribed_RNA"/>
</dbReference>
<proteinExistence type="predicted"/>
<dbReference type="AlphaFoldDB" id="A0A0E9V8V0"/>